<evidence type="ECO:0000256" key="1">
    <source>
        <dbReference type="SAM" id="MobiDB-lite"/>
    </source>
</evidence>
<dbReference type="GO" id="GO:0016874">
    <property type="term" value="F:ligase activity"/>
    <property type="evidence" value="ECO:0007669"/>
    <property type="project" value="UniProtKB-KW"/>
</dbReference>
<accession>A0AAV8CRQ1</accession>
<evidence type="ECO:0000313" key="3">
    <source>
        <dbReference type="Proteomes" id="UP001140206"/>
    </source>
</evidence>
<sequence>MLDRIGANLSSSACTLHRRLHRRRFPNTQNTPELPSHAFHSPELPQSSQSPPLHSSPKKITEKKRKKKRKENKRPVLDLTLMEFKQKVRASNCFSCCFGASGSTDDLEERPISLIRSSSTWLKERAQELPEFSERCRGIVDRIRWRRRFTGEFSYDPLSYARNFDEGVDEIAGDDAAQGDAFRYKDFSSRLPPSPPPRPLVAIS</sequence>
<feature type="compositionally biased region" description="Low complexity" evidence="1">
    <location>
        <begin position="41"/>
        <end position="55"/>
    </location>
</feature>
<dbReference type="PANTHER" id="PTHR33168">
    <property type="entry name" value="STRESS INDUCED PROTEIN-RELATED"/>
    <property type="match status" value="1"/>
</dbReference>
<dbReference type="AlphaFoldDB" id="A0AAV8CRQ1"/>
<reference evidence="2" key="1">
    <citation type="submission" date="2022-08" db="EMBL/GenBank/DDBJ databases">
        <authorList>
            <person name="Marques A."/>
        </authorList>
    </citation>
    <scope>NUCLEOTIDE SEQUENCE</scope>
    <source>
        <strain evidence="2">RhyPub2mFocal</strain>
        <tissue evidence="2">Leaves</tissue>
    </source>
</reference>
<comment type="caution">
    <text evidence="2">The sequence shown here is derived from an EMBL/GenBank/DDBJ whole genome shotgun (WGS) entry which is preliminary data.</text>
</comment>
<proteinExistence type="predicted"/>
<organism evidence="2 3">
    <name type="scientific">Rhynchospora pubera</name>
    <dbReference type="NCBI Taxonomy" id="906938"/>
    <lineage>
        <taxon>Eukaryota</taxon>
        <taxon>Viridiplantae</taxon>
        <taxon>Streptophyta</taxon>
        <taxon>Embryophyta</taxon>
        <taxon>Tracheophyta</taxon>
        <taxon>Spermatophyta</taxon>
        <taxon>Magnoliopsida</taxon>
        <taxon>Liliopsida</taxon>
        <taxon>Poales</taxon>
        <taxon>Cyperaceae</taxon>
        <taxon>Cyperoideae</taxon>
        <taxon>Rhynchosporeae</taxon>
        <taxon>Rhynchospora</taxon>
    </lineage>
</organism>
<dbReference type="Proteomes" id="UP001140206">
    <property type="component" value="Chromosome 4"/>
</dbReference>
<name>A0AAV8CRQ1_9POAL</name>
<evidence type="ECO:0000313" key="2">
    <source>
        <dbReference type="EMBL" id="KAJ4758106.1"/>
    </source>
</evidence>
<keyword evidence="3" id="KW-1185">Reference proteome</keyword>
<feature type="region of interest" description="Disordered" evidence="1">
    <location>
        <begin position="20"/>
        <end position="74"/>
    </location>
</feature>
<protein>
    <submittedName>
        <fullName evidence="2">DNA ligase</fullName>
    </submittedName>
</protein>
<gene>
    <name evidence="2" type="ORF">LUZ62_068481</name>
</gene>
<keyword evidence="2" id="KW-0436">Ligase</keyword>
<dbReference type="EMBL" id="JAMFTS010000004">
    <property type="protein sequence ID" value="KAJ4758106.1"/>
    <property type="molecule type" value="Genomic_DNA"/>
</dbReference>
<feature type="compositionally biased region" description="Basic residues" evidence="1">
    <location>
        <begin position="61"/>
        <end position="72"/>
    </location>
</feature>